<dbReference type="AlphaFoldDB" id="A0A1T2XK56"/>
<keyword evidence="2" id="KW-1185">Reference proteome</keyword>
<evidence type="ECO:0000313" key="1">
    <source>
        <dbReference type="EMBL" id="OPA80234.1"/>
    </source>
</evidence>
<name>A0A1T2XK56_9BACL</name>
<sequence>MEQMIIPQMQELDRKRTQAAVDDALEKYRFFKTITFEARETSVTASYQDRPQGATNHITDKTAGIAVYNVDEPEKRKLYCERIEQIIDHLPQRERILMAELIKKDRVYNYVVYNQVFDPPISEYTFYKVKWEATKKLAYALNIQVFKEQ</sequence>
<evidence type="ECO:0000313" key="2">
    <source>
        <dbReference type="Proteomes" id="UP000190188"/>
    </source>
</evidence>
<comment type="caution">
    <text evidence="1">The sequence shown here is derived from an EMBL/GenBank/DDBJ whole genome shotgun (WGS) entry which is preliminary data.</text>
</comment>
<dbReference type="InterPro" id="IPR006524">
    <property type="entry name" value="ArpU-like"/>
</dbReference>
<proteinExistence type="predicted"/>
<protein>
    <submittedName>
        <fullName evidence="1">Transcriptional regulator</fullName>
    </submittedName>
</protein>
<reference evidence="1 2" key="1">
    <citation type="submission" date="2017-01" db="EMBL/GenBank/DDBJ databases">
        <title>Genome analysis of Paenibacillus selenitrireducens ES3-24.</title>
        <authorList>
            <person name="Xu D."/>
            <person name="Yao R."/>
            <person name="Zheng S."/>
        </authorList>
    </citation>
    <scope>NUCLEOTIDE SEQUENCE [LARGE SCALE GENOMIC DNA]</scope>
    <source>
        <strain evidence="1 2">ES3-24</strain>
    </source>
</reference>
<dbReference type="EMBL" id="MSZX01000002">
    <property type="protein sequence ID" value="OPA80234.1"/>
    <property type="molecule type" value="Genomic_DNA"/>
</dbReference>
<dbReference type="Proteomes" id="UP000190188">
    <property type="component" value="Unassembled WGS sequence"/>
</dbReference>
<dbReference type="OrthoDB" id="1797434at2"/>
<dbReference type="NCBIfam" id="TIGR01637">
    <property type="entry name" value="phage_arpU"/>
    <property type="match status" value="1"/>
</dbReference>
<organism evidence="1 2">
    <name type="scientific">Paenibacillus selenitireducens</name>
    <dbReference type="NCBI Taxonomy" id="1324314"/>
    <lineage>
        <taxon>Bacteria</taxon>
        <taxon>Bacillati</taxon>
        <taxon>Bacillota</taxon>
        <taxon>Bacilli</taxon>
        <taxon>Bacillales</taxon>
        <taxon>Paenibacillaceae</taxon>
        <taxon>Paenibacillus</taxon>
    </lineage>
</organism>
<gene>
    <name evidence="1" type="ORF">BVG16_05680</name>
</gene>
<dbReference type="STRING" id="1324314.BVG16_05680"/>
<accession>A0A1T2XK56</accession>